<dbReference type="InterPro" id="IPR027473">
    <property type="entry name" value="L-asparaginase_C"/>
</dbReference>
<dbReference type="OrthoDB" id="9788068at2"/>
<dbReference type="GO" id="GO:0004067">
    <property type="term" value="F:asparaginase activity"/>
    <property type="evidence" value="ECO:0007669"/>
    <property type="project" value="UniProtKB-UniRule"/>
</dbReference>
<evidence type="ECO:0000256" key="1">
    <source>
        <dbReference type="SAM" id="MobiDB-lite"/>
    </source>
</evidence>
<sequence length="565" mass="61322">MADRPRIAHLAGPTATVQNSPPLVTSNKARQKYGLPVRKNHDGSDARFDALRAQRLAAPAKVYVECFSAHPLEADAAELYGPPDGYLDARNVFHKERTSPKDKAVFEIDILPDDGLYPLPYMARKSDGAAWEGECTEPGAPASQARQSFYPDGSRSFEEIDRLGIGSAGIGNLISSFADVDFYRVLPPAGYTKGLPASRRTDVGEGDIPPETRSKDFFAYRPYHLGEAPPRPALARLTNAARRIFDSNQYDGAIYTQGSPQIEEIAYWFNLLIDTTIPICGNAAQRPQGEISNDGPKNITDSVEYIASRVWADEQGRNRAGVIVLQEQRFFAAREVMKVDARPGGYVATGGHGGILGGVGYHGAAVLHYVPALKHTYLSEVNLSRIPSSVPVVSSSDGTIKRSETRIRQDNGDLLESAIPSVPIVKDGGFYAEEYFDDPAISADLVALLARKLETNRLAGFVIEGTTPYGKMTSSVRQRVLRKAIYSGLPVVRVGRGNPEGFADPDEYFIAGSNLTATKARMLLMACLLKFGSLPPASNPDEPTSAELSAIKTAVAAYQKIFDTH</sequence>
<evidence type="ECO:0000313" key="4">
    <source>
        <dbReference type="Proteomes" id="UP000184096"/>
    </source>
</evidence>
<dbReference type="AlphaFoldDB" id="A0A1M7UM94"/>
<feature type="region of interest" description="Disordered" evidence="1">
    <location>
        <begin position="1"/>
        <end position="24"/>
    </location>
</feature>
<organism evidence="3 4">
    <name type="scientific">Bradyrhizobium erythrophlei</name>
    <dbReference type="NCBI Taxonomy" id="1437360"/>
    <lineage>
        <taxon>Bacteria</taxon>
        <taxon>Pseudomonadati</taxon>
        <taxon>Pseudomonadota</taxon>
        <taxon>Alphaproteobacteria</taxon>
        <taxon>Hyphomicrobiales</taxon>
        <taxon>Nitrobacteraceae</taxon>
        <taxon>Bradyrhizobium</taxon>
    </lineage>
</organism>
<name>A0A1M7UM94_9BRAD</name>
<keyword evidence="4" id="KW-1185">Reference proteome</keyword>
<dbReference type="PIRSF" id="PIRSF001220">
    <property type="entry name" value="L-ASNase_gatD"/>
    <property type="match status" value="1"/>
</dbReference>
<evidence type="ECO:0000313" key="3">
    <source>
        <dbReference type="EMBL" id="SHN84026.1"/>
    </source>
</evidence>
<dbReference type="Proteomes" id="UP000184096">
    <property type="component" value="Chromosome I"/>
</dbReference>
<dbReference type="Gene3D" id="3.40.50.1170">
    <property type="entry name" value="L-asparaginase, N-terminal domain"/>
    <property type="match status" value="1"/>
</dbReference>
<evidence type="ECO:0000259" key="2">
    <source>
        <dbReference type="Pfam" id="PF00710"/>
    </source>
</evidence>
<dbReference type="InterPro" id="IPR036152">
    <property type="entry name" value="Asp/glu_Ase-like_sf"/>
</dbReference>
<feature type="domain" description="L-asparaginase N-terminal" evidence="2">
    <location>
        <begin position="236"/>
        <end position="341"/>
    </location>
</feature>
<protein>
    <submittedName>
        <fullName evidence="3">L-asparaginase/Glu-tRNAGln amidotransferase subunit D</fullName>
    </submittedName>
</protein>
<dbReference type="GO" id="GO:0016740">
    <property type="term" value="F:transferase activity"/>
    <property type="evidence" value="ECO:0007669"/>
    <property type="project" value="UniProtKB-KW"/>
</dbReference>
<dbReference type="SUPFAM" id="SSF53774">
    <property type="entry name" value="Glutaminase/Asparaginase"/>
    <property type="match status" value="1"/>
</dbReference>
<keyword evidence="3" id="KW-0808">Transferase</keyword>
<reference evidence="4" key="1">
    <citation type="submission" date="2016-11" db="EMBL/GenBank/DDBJ databases">
        <authorList>
            <person name="Varghese N."/>
            <person name="Submissions S."/>
        </authorList>
    </citation>
    <scope>NUCLEOTIDE SEQUENCE [LARGE SCALE GENOMIC DNA]</scope>
    <source>
        <strain evidence="4">GAS401</strain>
    </source>
</reference>
<feature type="compositionally biased region" description="Polar residues" evidence="1">
    <location>
        <begin position="15"/>
        <end position="24"/>
    </location>
</feature>
<dbReference type="InterPro" id="IPR027474">
    <property type="entry name" value="L-asparaginase_N"/>
</dbReference>
<proteinExistence type="predicted"/>
<dbReference type="SMART" id="SM00870">
    <property type="entry name" value="Asparaginase"/>
    <property type="match status" value="1"/>
</dbReference>
<dbReference type="Pfam" id="PF00710">
    <property type="entry name" value="Asparaginase"/>
    <property type="match status" value="1"/>
</dbReference>
<dbReference type="PIRSF" id="PIRSF500176">
    <property type="entry name" value="L_ASNase"/>
    <property type="match status" value="1"/>
</dbReference>
<dbReference type="PROSITE" id="PS51732">
    <property type="entry name" value="ASN_GLN_ASE_3"/>
    <property type="match status" value="1"/>
</dbReference>
<accession>A0A1M7UM94</accession>
<dbReference type="InterPro" id="IPR037152">
    <property type="entry name" value="L-asparaginase_N_sf"/>
</dbReference>
<gene>
    <name evidence="3" type="ORF">SAMN05444170_5756</name>
</gene>
<dbReference type="Gene3D" id="3.40.50.40">
    <property type="match status" value="1"/>
</dbReference>
<dbReference type="InterPro" id="IPR006034">
    <property type="entry name" value="Asparaginase/glutaminase-like"/>
</dbReference>
<dbReference type="EMBL" id="LT670849">
    <property type="protein sequence ID" value="SHN84026.1"/>
    <property type="molecule type" value="Genomic_DNA"/>
</dbReference>